<feature type="region of interest" description="Disordered" evidence="1">
    <location>
        <begin position="314"/>
        <end position="349"/>
    </location>
</feature>
<evidence type="ECO:0000313" key="3">
    <source>
        <dbReference type="EnsemblFungi" id="PTTG_08869-t43_1-p1"/>
    </source>
</evidence>
<feature type="compositionally biased region" description="Polar residues" evidence="1">
    <location>
        <begin position="35"/>
        <end position="49"/>
    </location>
</feature>
<dbReference type="STRING" id="630390.A0A180G5P8"/>
<evidence type="ECO:0000313" key="4">
    <source>
        <dbReference type="Proteomes" id="UP000005240"/>
    </source>
</evidence>
<feature type="compositionally biased region" description="Basic and acidic residues" evidence="1">
    <location>
        <begin position="473"/>
        <end position="482"/>
    </location>
</feature>
<reference evidence="3" key="4">
    <citation type="submission" date="2025-05" db="UniProtKB">
        <authorList>
            <consortium name="EnsemblFungi"/>
        </authorList>
    </citation>
    <scope>IDENTIFICATION</scope>
    <source>
        <strain evidence="3">isolate 1-1 / race 1 (BBBD)</strain>
    </source>
</reference>
<dbReference type="EnsemblFungi" id="PTTG_08869-t43_1">
    <property type="protein sequence ID" value="PTTG_08869-t43_1-p1"/>
    <property type="gene ID" value="PTTG_08869"/>
</dbReference>
<proteinExistence type="predicted"/>
<protein>
    <submittedName>
        <fullName evidence="2 3">Uncharacterized protein</fullName>
    </submittedName>
</protein>
<dbReference type="OrthoDB" id="2507498at2759"/>
<dbReference type="EMBL" id="ADAS02000285">
    <property type="protein sequence ID" value="OAV87779.1"/>
    <property type="molecule type" value="Genomic_DNA"/>
</dbReference>
<feature type="compositionally biased region" description="Basic and acidic residues" evidence="1">
    <location>
        <begin position="19"/>
        <end position="28"/>
    </location>
</feature>
<accession>A0A180G5P8</accession>
<organism evidence="2">
    <name type="scientific">Puccinia triticina (isolate 1-1 / race 1 (BBBD))</name>
    <name type="common">Brown leaf rust fungus</name>
    <dbReference type="NCBI Taxonomy" id="630390"/>
    <lineage>
        <taxon>Eukaryota</taxon>
        <taxon>Fungi</taxon>
        <taxon>Dikarya</taxon>
        <taxon>Basidiomycota</taxon>
        <taxon>Pucciniomycotina</taxon>
        <taxon>Pucciniomycetes</taxon>
        <taxon>Pucciniales</taxon>
        <taxon>Pucciniaceae</taxon>
        <taxon>Puccinia</taxon>
    </lineage>
</organism>
<feature type="region of interest" description="Disordered" evidence="1">
    <location>
        <begin position="378"/>
        <end position="407"/>
    </location>
</feature>
<dbReference type="AlphaFoldDB" id="A0A180G5P8"/>
<feature type="compositionally biased region" description="Acidic residues" evidence="1">
    <location>
        <begin position="82"/>
        <end position="100"/>
    </location>
</feature>
<feature type="compositionally biased region" description="Acidic residues" evidence="1">
    <location>
        <begin position="556"/>
        <end position="566"/>
    </location>
</feature>
<evidence type="ECO:0000313" key="2">
    <source>
        <dbReference type="EMBL" id="OAV87779.1"/>
    </source>
</evidence>
<feature type="compositionally biased region" description="Basic and acidic residues" evidence="1">
    <location>
        <begin position="118"/>
        <end position="136"/>
    </location>
</feature>
<reference evidence="3 4" key="3">
    <citation type="journal article" date="2017" name="G3 (Bethesda)">
        <title>Comparative analysis highlights variable genome content of wheat rusts and divergence of the mating loci.</title>
        <authorList>
            <person name="Cuomo C.A."/>
            <person name="Bakkeren G."/>
            <person name="Khalil H.B."/>
            <person name="Panwar V."/>
            <person name="Joly D."/>
            <person name="Linning R."/>
            <person name="Sakthikumar S."/>
            <person name="Song X."/>
            <person name="Adiconis X."/>
            <person name="Fan L."/>
            <person name="Goldberg J.M."/>
            <person name="Levin J.Z."/>
            <person name="Young S."/>
            <person name="Zeng Q."/>
            <person name="Anikster Y."/>
            <person name="Bruce M."/>
            <person name="Wang M."/>
            <person name="Yin C."/>
            <person name="McCallum B."/>
            <person name="Szabo L.J."/>
            <person name="Hulbert S."/>
            <person name="Chen X."/>
            <person name="Fellers J.P."/>
        </authorList>
    </citation>
    <scope>NUCLEOTIDE SEQUENCE</scope>
    <source>
        <strain evidence="3">isolate 1-1 / race 1 (BBBD)</strain>
        <strain evidence="4">Isolate 1-1 / race 1 (BBBD)</strain>
    </source>
</reference>
<evidence type="ECO:0000256" key="1">
    <source>
        <dbReference type="SAM" id="MobiDB-lite"/>
    </source>
</evidence>
<feature type="region of interest" description="Disordered" evidence="1">
    <location>
        <begin position="528"/>
        <end position="573"/>
    </location>
</feature>
<reference evidence="2" key="2">
    <citation type="submission" date="2016-05" db="EMBL/GenBank/DDBJ databases">
        <title>Comparative analysis highlights variable genome content of wheat rusts and divergence of the mating loci.</title>
        <authorList>
            <person name="Cuomo C.A."/>
            <person name="Bakkeren G."/>
            <person name="Szabo L."/>
            <person name="Khalil H."/>
            <person name="Joly D."/>
            <person name="Goldberg J."/>
            <person name="Young S."/>
            <person name="Zeng Q."/>
            <person name="Fellers J."/>
        </authorList>
    </citation>
    <scope>NUCLEOTIDE SEQUENCE [LARGE SCALE GENOMIC DNA]</scope>
    <source>
        <strain evidence="2">1-1 BBBD Race 1</strain>
    </source>
</reference>
<feature type="region of interest" description="Disordered" evidence="1">
    <location>
        <begin position="473"/>
        <end position="509"/>
    </location>
</feature>
<feature type="region of interest" description="Disordered" evidence="1">
    <location>
        <begin position="1"/>
        <end position="208"/>
    </location>
</feature>
<sequence length="837" mass="92477">MAPPPRRSGRLRTLPITKQLDKPKEPPTKRKRKSNLISDSDSVDGSTSPEPTPGKKRKKHHEIPSDAEEQSSDGSEYRGETDDLSEASSELDDIVSETESEIQAILANGSDGDCEDDSGGRAEGSKKKKTTKDGKGKEKRKASKDGKGKGKNVGKGKEKNVGKGKKKSKLSREEKGKGKATASETTNAGHGNAGGTGGRVTNHDVTSSSNTASAFANVSLEQMKDTLELVGIRSTIGKTHAELARLCMAFAPLIQKSGSSTLFAGISNSDNRPPTSEQIPLSRIPESLRDEALSPQRIPSPLPGPSHVVDRAQEQVHSQDVGSLHEERSSSSGESSSTVKNATAPLRDTDHIAEEVADLISLGTPDKMPAADVNWGTIHQGPPPHRPGSEGEAVHCSHGTSENPDSHELHRDIEMAAAEGPHSPNHARADPFATLIRSVNDIAKRTADLQEDINTVLSNQRDMTETLQAISEKVQESYDKDTLAGTAARRNKPQKRRSDTSDSSLPPRQRKFGELIRQHMEALLAWTPGRHGICPPSPPSSPERNRWFGETSNSNSDDETMSDDEGGPAHTHATEQQLVIMKNMLASKRMKRFRPDLRQPISDPVNEFCWQIATDIFIELVKCKEYNGLQPEEETPEAVMKAIKGYAKDRLYRLWRENKTWSPEHRDEQNKKQLRNVRRHNLKQSRLEAAAEIGGLNNMVPIIRGSCSDDETDEEAIPTPILSKYRQKYCKTKRLPWRSNELENILILLDRYRELKESSEVLGRRGSPSRVRRRPREGQTISLIKPAKEVPKECYDPVWLQQQSRQTKAALKLSDSLPEVLSSALKRIQEAAPALFK</sequence>
<gene>
    <name evidence="2" type="ORF">PTTG_08869</name>
</gene>
<reference evidence="2" key="1">
    <citation type="submission" date="2009-11" db="EMBL/GenBank/DDBJ databases">
        <authorList>
            <consortium name="The Broad Institute Genome Sequencing Platform"/>
            <person name="Ward D."/>
            <person name="Feldgarden M."/>
            <person name="Earl A."/>
            <person name="Young S.K."/>
            <person name="Zeng Q."/>
            <person name="Koehrsen M."/>
            <person name="Alvarado L."/>
            <person name="Berlin A."/>
            <person name="Bochicchio J."/>
            <person name="Borenstein D."/>
            <person name="Chapman S.B."/>
            <person name="Chen Z."/>
            <person name="Engels R."/>
            <person name="Freedman E."/>
            <person name="Gellesch M."/>
            <person name="Goldberg J."/>
            <person name="Griggs A."/>
            <person name="Gujja S."/>
            <person name="Heilman E."/>
            <person name="Heiman D."/>
            <person name="Hepburn T."/>
            <person name="Howarth C."/>
            <person name="Jen D."/>
            <person name="Larson L."/>
            <person name="Lewis B."/>
            <person name="Mehta T."/>
            <person name="Park D."/>
            <person name="Pearson M."/>
            <person name="Roberts A."/>
            <person name="Saif S."/>
            <person name="Shea T."/>
            <person name="Shenoy N."/>
            <person name="Sisk P."/>
            <person name="Stolte C."/>
            <person name="Sykes S."/>
            <person name="Thomson T."/>
            <person name="Walk T."/>
            <person name="White J."/>
            <person name="Yandava C."/>
            <person name="Izard J."/>
            <person name="Baranova O.V."/>
            <person name="Blanton J.M."/>
            <person name="Tanner A.C."/>
            <person name="Dewhirst F.E."/>
            <person name="Haas B."/>
            <person name="Nusbaum C."/>
            <person name="Birren B."/>
        </authorList>
    </citation>
    <scope>NUCLEOTIDE SEQUENCE [LARGE SCALE GENOMIC DNA]</scope>
    <source>
        <strain evidence="2">1-1 BBBD Race 1</strain>
    </source>
</reference>
<dbReference type="Proteomes" id="UP000005240">
    <property type="component" value="Unassembled WGS sequence"/>
</dbReference>
<name>A0A180G5P8_PUCT1</name>
<dbReference type="VEuPathDB" id="FungiDB:PTTG_08869"/>
<keyword evidence="4" id="KW-1185">Reference proteome</keyword>